<evidence type="ECO:0000259" key="1">
    <source>
        <dbReference type="PROSITE" id="PS50801"/>
    </source>
</evidence>
<evidence type="ECO:0000313" key="2">
    <source>
        <dbReference type="EMBL" id="AOU98544.1"/>
    </source>
</evidence>
<dbReference type="EMBL" id="CP017415">
    <property type="protein sequence ID" value="AOU98544.1"/>
    <property type="molecule type" value="Genomic_DNA"/>
</dbReference>
<dbReference type="PANTHER" id="PTHR35849">
    <property type="entry name" value="BLR2341 PROTEIN"/>
    <property type="match status" value="1"/>
</dbReference>
<dbReference type="InterPro" id="IPR002645">
    <property type="entry name" value="STAS_dom"/>
</dbReference>
<dbReference type="InterPro" id="IPR058548">
    <property type="entry name" value="MlaB-like_STAS"/>
</dbReference>
<dbReference type="InterPro" id="IPR052746">
    <property type="entry name" value="MlaB_ABC_Transporter"/>
</dbReference>
<dbReference type="PROSITE" id="PS50801">
    <property type="entry name" value="STAS"/>
    <property type="match status" value="1"/>
</dbReference>
<accession>A0A1D8IQ79</accession>
<name>A0A1D8IQ79_9GAMM</name>
<protein>
    <recommendedName>
        <fullName evidence="1">STAS domain-containing protein</fullName>
    </recommendedName>
</protein>
<sequence length="109" mass="11740">MEIIETRTGNTVQLSLTGDLDIYGVAEVYARVSQGLDEADGLVLDLSAVDNIDGAGLQLLMAGKREAERGGKSLQLSQHSPCVIEAIELCQLERFFGDPLVLRPVGGRR</sequence>
<evidence type="ECO:0000313" key="3">
    <source>
        <dbReference type="Proteomes" id="UP000095401"/>
    </source>
</evidence>
<dbReference type="KEGG" id="aprs:BI364_11780"/>
<reference evidence="3" key="1">
    <citation type="submission" date="2016-09" db="EMBL/GenBank/DDBJ databases">
        <title>Acidihalobacter prosperus F5.</title>
        <authorList>
            <person name="Khaleque H.N."/>
            <person name="Ramsay J.P."/>
            <person name="Kaksonen A.H."/>
            <person name="Boxall N.J."/>
            <person name="Watkin E.L.J."/>
        </authorList>
    </citation>
    <scope>NUCLEOTIDE SEQUENCE [LARGE SCALE GENOMIC DNA]</scope>
    <source>
        <strain evidence="3">F5</strain>
    </source>
</reference>
<dbReference type="CDD" id="cd07043">
    <property type="entry name" value="STAS_anti-anti-sigma_factors"/>
    <property type="match status" value="1"/>
</dbReference>
<keyword evidence="3" id="KW-1185">Reference proteome</keyword>
<dbReference type="PANTHER" id="PTHR35849:SF2">
    <property type="entry name" value="BLR2341 PROTEIN"/>
    <property type="match status" value="1"/>
</dbReference>
<dbReference type="RefSeq" id="WP_070078904.1">
    <property type="nucleotide sequence ID" value="NZ_CP017415.1"/>
</dbReference>
<dbReference type="Proteomes" id="UP000095401">
    <property type="component" value="Chromosome"/>
</dbReference>
<proteinExistence type="predicted"/>
<dbReference type="Pfam" id="PF13466">
    <property type="entry name" value="STAS_2"/>
    <property type="match status" value="1"/>
</dbReference>
<dbReference type="InterPro" id="IPR036513">
    <property type="entry name" value="STAS_dom_sf"/>
</dbReference>
<dbReference type="AlphaFoldDB" id="A0A1D8IQ79"/>
<feature type="domain" description="STAS" evidence="1">
    <location>
        <begin position="1"/>
        <end position="109"/>
    </location>
</feature>
<dbReference type="SUPFAM" id="SSF52091">
    <property type="entry name" value="SpoIIaa-like"/>
    <property type="match status" value="1"/>
</dbReference>
<gene>
    <name evidence="2" type="ORF">BI364_11780</name>
</gene>
<dbReference type="Gene3D" id="3.30.750.24">
    <property type="entry name" value="STAS domain"/>
    <property type="match status" value="1"/>
</dbReference>
<organism evidence="2 3">
    <name type="scientific">Acidihalobacter yilgarnensis</name>
    <dbReference type="NCBI Taxonomy" id="2819280"/>
    <lineage>
        <taxon>Bacteria</taxon>
        <taxon>Pseudomonadati</taxon>
        <taxon>Pseudomonadota</taxon>
        <taxon>Gammaproteobacteria</taxon>
        <taxon>Chromatiales</taxon>
        <taxon>Ectothiorhodospiraceae</taxon>
        <taxon>Acidihalobacter</taxon>
    </lineage>
</organism>